<dbReference type="Proteomes" id="UP001526143">
    <property type="component" value="Unassembled WGS sequence"/>
</dbReference>
<name>A0ABT3B5H4_9CYAN</name>
<protein>
    <submittedName>
        <fullName evidence="1">Uncharacterized protein</fullName>
    </submittedName>
</protein>
<keyword evidence="2" id="KW-1185">Reference proteome</keyword>
<sequence length="158" mass="19068">MWFWEKDSIEYEVFKQYEYALSRIGVDFEREDVQDVLEACSFGLEDALKSVIAYWVWLQQQERLMEYPSAVLIRALDEQWKPRSWSDEWLNLPQLQSQGQRWYEGAAKVWGYDQRNQIVVNIVCEKGKDYIVFTNSKEMLVETAWRWGWERVLKYATS</sequence>
<reference evidence="1 2" key="1">
    <citation type="submission" date="2022-10" db="EMBL/GenBank/DDBJ databases">
        <title>Identification of biosynthetic pathway for the production of the potent trypsin inhibitor radiosumin.</title>
        <authorList>
            <person name="Fewer D.P."/>
            <person name="Delbaje E."/>
            <person name="Ouyang X."/>
            <person name="Agostino P.D."/>
            <person name="Wahlsten M."/>
            <person name="Jokela J."/>
            <person name="Permi P."/>
            <person name="Haapaniemi E."/>
            <person name="Koistinen H."/>
        </authorList>
    </citation>
    <scope>NUCLEOTIDE SEQUENCE [LARGE SCALE GENOMIC DNA]</scope>
    <source>
        <strain evidence="1 2">NIES-515</strain>
    </source>
</reference>
<accession>A0ABT3B5H4</accession>
<proteinExistence type="predicted"/>
<dbReference type="EMBL" id="JAOWRF010000345">
    <property type="protein sequence ID" value="MCV3216611.1"/>
    <property type="molecule type" value="Genomic_DNA"/>
</dbReference>
<dbReference type="RefSeq" id="WP_263748268.1">
    <property type="nucleotide sequence ID" value="NZ_JAOWRF010000345.1"/>
</dbReference>
<comment type="caution">
    <text evidence="1">The sequence shown here is derived from an EMBL/GenBank/DDBJ whole genome shotgun (WGS) entry which is preliminary data.</text>
</comment>
<organism evidence="1 2">
    <name type="scientific">Plectonema radiosum NIES-515</name>
    <dbReference type="NCBI Taxonomy" id="2986073"/>
    <lineage>
        <taxon>Bacteria</taxon>
        <taxon>Bacillati</taxon>
        <taxon>Cyanobacteriota</taxon>
        <taxon>Cyanophyceae</taxon>
        <taxon>Oscillatoriophycideae</taxon>
        <taxon>Oscillatoriales</taxon>
        <taxon>Microcoleaceae</taxon>
        <taxon>Plectonema</taxon>
    </lineage>
</organism>
<evidence type="ECO:0000313" key="2">
    <source>
        <dbReference type="Proteomes" id="UP001526143"/>
    </source>
</evidence>
<gene>
    <name evidence="1" type="ORF">OGM63_24410</name>
</gene>
<evidence type="ECO:0000313" key="1">
    <source>
        <dbReference type="EMBL" id="MCV3216611.1"/>
    </source>
</evidence>